<feature type="domain" description="SMP-30/Gluconolactonase/LRE-like region" evidence="3">
    <location>
        <begin position="13"/>
        <end position="285"/>
    </location>
</feature>
<dbReference type="GO" id="GO:0046872">
    <property type="term" value="F:metal ion binding"/>
    <property type="evidence" value="ECO:0007669"/>
    <property type="project" value="UniProtKB-KW"/>
</dbReference>
<feature type="active site" description="Proton donor/acceptor" evidence="1">
    <location>
        <position position="229"/>
    </location>
</feature>
<reference evidence="4 5" key="1">
    <citation type="submission" date="2018-05" db="EMBL/GenBank/DDBJ databases">
        <title>Genomic Encyclopedia of Type Strains, Phase IV (KMG-IV): sequencing the most valuable type-strain genomes for metagenomic binning, comparative biology and taxonomic classification.</title>
        <authorList>
            <person name="Goeker M."/>
        </authorList>
    </citation>
    <scope>NUCLEOTIDE SEQUENCE [LARGE SCALE GENOMIC DNA]</scope>
    <source>
        <strain evidence="4 5">DSM 16791</strain>
    </source>
</reference>
<evidence type="ECO:0000313" key="5">
    <source>
        <dbReference type="Proteomes" id="UP000246352"/>
    </source>
</evidence>
<accession>A0A317PV22</accession>
<dbReference type="SUPFAM" id="SSF63829">
    <property type="entry name" value="Calcium-dependent phosphotriesterase"/>
    <property type="match status" value="1"/>
</dbReference>
<comment type="cofactor">
    <cofactor evidence="2">
        <name>Zn(2+)</name>
        <dbReference type="ChEBI" id="CHEBI:29105"/>
    </cofactor>
    <text evidence="2">Binds 1 divalent metal cation per subunit.</text>
</comment>
<dbReference type="InterPro" id="IPR013658">
    <property type="entry name" value="SGL"/>
</dbReference>
<dbReference type="AlphaFoldDB" id="A0A317PV22"/>
<dbReference type="PANTHER" id="PTHR47572">
    <property type="entry name" value="LIPOPROTEIN-RELATED"/>
    <property type="match status" value="1"/>
</dbReference>
<feature type="binding site" evidence="2">
    <location>
        <position position="123"/>
    </location>
    <ligand>
        <name>substrate</name>
    </ligand>
</feature>
<keyword evidence="2" id="KW-0862">Zinc</keyword>
<gene>
    <name evidence="4" type="ORF">DFR52_1011234</name>
</gene>
<dbReference type="Proteomes" id="UP000246352">
    <property type="component" value="Unassembled WGS sequence"/>
</dbReference>
<dbReference type="EMBL" id="QGTR01000001">
    <property type="protein sequence ID" value="PWW04535.1"/>
    <property type="molecule type" value="Genomic_DNA"/>
</dbReference>
<evidence type="ECO:0000259" key="3">
    <source>
        <dbReference type="Pfam" id="PF08450"/>
    </source>
</evidence>
<dbReference type="Pfam" id="PF08450">
    <property type="entry name" value="SGL"/>
    <property type="match status" value="1"/>
</dbReference>
<feature type="binding site" evidence="2">
    <location>
        <position position="172"/>
    </location>
    <ligand>
        <name>a divalent metal cation</name>
        <dbReference type="ChEBI" id="CHEBI:60240"/>
    </ligand>
</feature>
<dbReference type="PRINTS" id="PR01790">
    <property type="entry name" value="SMP30FAMILY"/>
</dbReference>
<dbReference type="PANTHER" id="PTHR47572:SF5">
    <property type="entry name" value="BLR2277 PROTEIN"/>
    <property type="match status" value="1"/>
</dbReference>
<keyword evidence="5" id="KW-1185">Reference proteome</keyword>
<name>A0A317PV22_9HYPH</name>
<evidence type="ECO:0000256" key="1">
    <source>
        <dbReference type="PIRSR" id="PIRSR605511-1"/>
    </source>
</evidence>
<dbReference type="RefSeq" id="WP_210205769.1">
    <property type="nucleotide sequence ID" value="NZ_QGTR01000001.1"/>
</dbReference>
<organism evidence="4 5">
    <name type="scientific">Hoeflea marina</name>
    <dbReference type="NCBI Taxonomy" id="274592"/>
    <lineage>
        <taxon>Bacteria</taxon>
        <taxon>Pseudomonadati</taxon>
        <taxon>Pseudomonadota</taxon>
        <taxon>Alphaproteobacteria</taxon>
        <taxon>Hyphomicrobiales</taxon>
        <taxon>Rhizobiaceae</taxon>
        <taxon>Hoeflea</taxon>
    </lineage>
</organism>
<evidence type="ECO:0000313" key="4">
    <source>
        <dbReference type="EMBL" id="PWW04535.1"/>
    </source>
</evidence>
<evidence type="ECO:0000256" key="2">
    <source>
        <dbReference type="PIRSR" id="PIRSR605511-2"/>
    </source>
</evidence>
<dbReference type="InterPro" id="IPR051262">
    <property type="entry name" value="SMP-30/CGR1_Lactonase"/>
</dbReference>
<protein>
    <submittedName>
        <fullName evidence="4">Gluconolactonase</fullName>
    </submittedName>
</protein>
<proteinExistence type="predicted"/>
<sequence>MTNIREMASGLKFPEGPVALADGGVVLVELAGGKVTKVEADGTVRVLAEIRGGPNGSAIGPDGKLYVCNNGGCFDWIEADGLTIPLMVSESYVGGSIDRVDLSTGEVELLYSHAGDIKICAPNDIVFDDAGGFWFTDHGRVRARDRDRAGLFYASCDGSTIQETAFPMDCPNGIGLSPDQKTLYVSETFSGRIWQFELEAPGRIKPSGEAFPGHGGTLLYGTSDYTLLDSLAVDFAGNVCVASPSKGAIIVISPDGKLVEEVSLGAPLTTNICFGGPGMRTAFVTLGGPGKLVAIDWPRPGLELSFQEKTGSA</sequence>
<feature type="binding site" evidence="2">
    <location>
        <position position="229"/>
    </location>
    <ligand>
        <name>a divalent metal cation</name>
        <dbReference type="ChEBI" id="CHEBI:60240"/>
    </ligand>
</feature>
<dbReference type="InterPro" id="IPR005511">
    <property type="entry name" value="SMP-30"/>
</dbReference>
<dbReference type="InterPro" id="IPR011042">
    <property type="entry name" value="6-blade_b-propeller_TolB-like"/>
</dbReference>
<keyword evidence="2" id="KW-0479">Metal-binding</keyword>
<comment type="caution">
    <text evidence="4">The sequence shown here is derived from an EMBL/GenBank/DDBJ whole genome shotgun (WGS) entry which is preliminary data.</text>
</comment>
<dbReference type="Gene3D" id="2.120.10.30">
    <property type="entry name" value="TolB, C-terminal domain"/>
    <property type="match status" value="1"/>
</dbReference>